<protein>
    <recommendedName>
        <fullName evidence="5">Short-chain dehydrogenase/reductase SDR</fullName>
    </recommendedName>
</protein>
<dbReference type="AlphaFoldDB" id="X1C834"/>
<reference evidence="4" key="1">
    <citation type="journal article" date="2014" name="Front. Microbiol.">
        <title>High frequency of phylogenetically diverse reductive dehalogenase-homologous genes in deep subseafloor sedimentary metagenomes.</title>
        <authorList>
            <person name="Kawai M."/>
            <person name="Futagami T."/>
            <person name="Toyoda A."/>
            <person name="Takaki Y."/>
            <person name="Nishi S."/>
            <person name="Hori S."/>
            <person name="Arai W."/>
            <person name="Tsubouchi T."/>
            <person name="Morono Y."/>
            <person name="Uchiyama I."/>
            <person name="Ito T."/>
            <person name="Fujiyama A."/>
            <person name="Inagaki F."/>
            <person name="Takami H."/>
        </authorList>
    </citation>
    <scope>NUCLEOTIDE SEQUENCE</scope>
    <source>
        <strain evidence="4">Expedition CK06-06</strain>
    </source>
</reference>
<dbReference type="Gene3D" id="3.40.50.720">
    <property type="entry name" value="NAD(P)-binding Rossmann-like Domain"/>
    <property type="match status" value="1"/>
</dbReference>
<dbReference type="InterPro" id="IPR045313">
    <property type="entry name" value="CBR1-like"/>
</dbReference>
<evidence type="ECO:0008006" key="5">
    <source>
        <dbReference type="Google" id="ProtNLM"/>
    </source>
</evidence>
<dbReference type="PANTHER" id="PTHR43963">
    <property type="entry name" value="CARBONYL REDUCTASE 1-RELATED"/>
    <property type="match status" value="1"/>
</dbReference>
<dbReference type="InterPro" id="IPR002347">
    <property type="entry name" value="SDR_fam"/>
</dbReference>
<dbReference type="GO" id="GO:0016616">
    <property type="term" value="F:oxidoreductase activity, acting on the CH-OH group of donors, NAD or NADP as acceptor"/>
    <property type="evidence" value="ECO:0007669"/>
    <property type="project" value="InterPro"/>
</dbReference>
<dbReference type="Pfam" id="PF00106">
    <property type="entry name" value="adh_short"/>
    <property type="match status" value="1"/>
</dbReference>
<evidence type="ECO:0000256" key="2">
    <source>
        <dbReference type="ARBA" id="ARBA00022857"/>
    </source>
</evidence>
<dbReference type="SUPFAM" id="SSF51735">
    <property type="entry name" value="NAD(P)-binding Rossmann-fold domains"/>
    <property type="match status" value="1"/>
</dbReference>
<comment type="caution">
    <text evidence="4">The sequence shown here is derived from an EMBL/GenBank/DDBJ whole genome shotgun (WGS) entry which is preliminary data.</text>
</comment>
<evidence type="ECO:0000313" key="4">
    <source>
        <dbReference type="EMBL" id="GAH03532.1"/>
    </source>
</evidence>
<dbReference type="EMBL" id="BART01025674">
    <property type="protein sequence ID" value="GAH03532.1"/>
    <property type="molecule type" value="Genomic_DNA"/>
</dbReference>
<feature type="non-terminal residue" evidence="4">
    <location>
        <position position="1"/>
    </location>
</feature>
<comment type="similarity">
    <text evidence="1">Belongs to the short-chain dehydrogenases/reductases (SDR) family.</text>
</comment>
<keyword evidence="2" id="KW-0521">NADP</keyword>
<proteinExistence type="inferred from homology"/>
<evidence type="ECO:0000256" key="1">
    <source>
        <dbReference type="ARBA" id="ARBA00006484"/>
    </source>
</evidence>
<accession>X1C834</accession>
<organism evidence="4">
    <name type="scientific">marine sediment metagenome</name>
    <dbReference type="NCBI Taxonomy" id="412755"/>
    <lineage>
        <taxon>unclassified sequences</taxon>
        <taxon>metagenomes</taxon>
        <taxon>ecological metagenomes</taxon>
    </lineage>
</organism>
<name>X1C834_9ZZZZ</name>
<evidence type="ECO:0000256" key="3">
    <source>
        <dbReference type="ARBA" id="ARBA00023002"/>
    </source>
</evidence>
<sequence>ESKGQAAVRNLQEEGGEIIYHQLDVIDLGSISRLGSFVDQNFDRLDILVNNAGVFLDRGSSVFDLPLEILQETMDTNFVGALNMCQAFVPLMRKNGYGRIVNVSSGMGSITSMDGHSAAYKLSKATLNALTRIMADELKDDHILVNTMAPGWVRTDMGGPSAPRSLAQGADTITWLATLSDDGPTGGFFEDRQLIQW</sequence>
<dbReference type="InterPro" id="IPR036291">
    <property type="entry name" value="NAD(P)-bd_dom_sf"/>
</dbReference>
<dbReference type="PRINTS" id="PR00080">
    <property type="entry name" value="SDRFAMILY"/>
</dbReference>
<dbReference type="PRINTS" id="PR00081">
    <property type="entry name" value="GDHRDH"/>
</dbReference>
<keyword evidence="3" id="KW-0560">Oxidoreductase</keyword>
<dbReference type="CDD" id="cd05324">
    <property type="entry name" value="carb_red_PTCR-like_SDR_c"/>
    <property type="match status" value="1"/>
</dbReference>
<gene>
    <name evidence="4" type="ORF">S01H4_46027</name>
</gene>
<dbReference type="PANTHER" id="PTHR43963:SF6">
    <property type="entry name" value="CHAIN DEHYDROGENASE FAMILY PROTEIN, PUTATIVE (AFU_ORTHOLOGUE AFUA_3G15350)-RELATED"/>
    <property type="match status" value="1"/>
</dbReference>